<accession>A0ABN7USY9</accession>
<evidence type="ECO:0000313" key="1">
    <source>
        <dbReference type="EMBL" id="CAG8663487.1"/>
    </source>
</evidence>
<gene>
    <name evidence="1" type="ORF">GMARGA_LOCUS10015</name>
</gene>
<dbReference type="Proteomes" id="UP000789901">
    <property type="component" value="Unassembled WGS sequence"/>
</dbReference>
<sequence>MLCELEEEMNKRYEQESRYCKLFFDTTYLFLQRFQISQSFTYKGQKENIISEDLFDTIDNNFIEDVVDEPQVTLKAILGDNRTSNIIEIWRIHRISRLSHKENLVVLYNDGTHICTCIEMITKRIICCYFWQVMLYSNQVLENLLSLTAIELSMDTTIQVNLNIQSLRNFQGSNYHISIQKVTSQKNRYEVAFSTAKTAINITLKTKKEKENNEPKDSIIALQWYLIDQTSDSHVTKI</sequence>
<proteinExistence type="predicted"/>
<dbReference type="EMBL" id="CAJVQB010005506">
    <property type="protein sequence ID" value="CAG8663487.1"/>
    <property type="molecule type" value="Genomic_DNA"/>
</dbReference>
<organism evidence="1 2">
    <name type="scientific">Gigaspora margarita</name>
    <dbReference type="NCBI Taxonomy" id="4874"/>
    <lineage>
        <taxon>Eukaryota</taxon>
        <taxon>Fungi</taxon>
        <taxon>Fungi incertae sedis</taxon>
        <taxon>Mucoromycota</taxon>
        <taxon>Glomeromycotina</taxon>
        <taxon>Glomeromycetes</taxon>
        <taxon>Diversisporales</taxon>
        <taxon>Gigasporaceae</taxon>
        <taxon>Gigaspora</taxon>
    </lineage>
</organism>
<reference evidence="1 2" key="1">
    <citation type="submission" date="2021-06" db="EMBL/GenBank/DDBJ databases">
        <authorList>
            <person name="Kallberg Y."/>
            <person name="Tangrot J."/>
            <person name="Rosling A."/>
        </authorList>
    </citation>
    <scope>NUCLEOTIDE SEQUENCE [LARGE SCALE GENOMIC DNA]</scope>
    <source>
        <strain evidence="1 2">120-4 pot B 10/14</strain>
    </source>
</reference>
<name>A0ABN7USY9_GIGMA</name>
<comment type="caution">
    <text evidence="1">The sequence shown here is derived from an EMBL/GenBank/DDBJ whole genome shotgun (WGS) entry which is preliminary data.</text>
</comment>
<keyword evidence="2" id="KW-1185">Reference proteome</keyword>
<protein>
    <submittedName>
        <fullName evidence="1">34789_t:CDS:1</fullName>
    </submittedName>
</protein>
<evidence type="ECO:0000313" key="2">
    <source>
        <dbReference type="Proteomes" id="UP000789901"/>
    </source>
</evidence>